<evidence type="ECO:0008006" key="16">
    <source>
        <dbReference type="Google" id="ProtNLM"/>
    </source>
</evidence>
<evidence type="ECO:0000259" key="12">
    <source>
        <dbReference type="Pfam" id="PF24762"/>
    </source>
</evidence>
<reference evidence="13 15" key="1">
    <citation type="submission" date="2024-09" db="EMBL/GenBank/DDBJ databases">
        <title>Chromosome-scale assembly of Riccia fluitans.</title>
        <authorList>
            <person name="Paukszto L."/>
            <person name="Sawicki J."/>
            <person name="Karawczyk K."/>
            <person name="Piernik-Szablinska J."/>
            <person name="Szczecinska M."/>
            <person name="Mazdziarz M."/>
        </authorList>
    </citation>
    <scope>NUCLEOTIDE SEQUENCE [LARGE SCALE GENOMIC DNA]</scope>
    <source>
        <strain evidence="13">Rf_01</strain>
        <tissue evidence="13">Aerial parts of the thallus</tissue>
    </source>
</reference>
<comment type="subcellular location">
    <subcellularLocation>
        <location evidence="1">Cytoplasm</location>
        <location evidence="1">Cytoskeleton</location>
        <location evidence="1">Cilium basal body</location>
    </subcellularLocation>
</comment>
<dbReference type="Pfam" id="PF24762">
    <property type="entry name" value="TPR_IF140-IFT172"/>
    <property type="match status" value="1"/>
</dbReference>
<accession>A0ABD1XEX9</accession>
<feature type="coiled-coil region" evidence="9">
    <location>
        <begin position="555"/>
        <end position="582"/>
    </location>
</feature>
<feature type="domain" description="IF140/IFT172/WDR19 TPR" evidence="12">
    <location>
        <begin position="420"/>
        <end position="652"/>
    </location>
</feature>
<evidence type="ECO:0000256" key="2">
    <source>
        <dbReference type="ARBA" id="ARBA00022490"/>
    </source>
</evidence>
<keyword evidence="7" id="KW-0206">Cytoskeleton</keyword>
<evidence type="ECO:0000256" key="9">
    <source>
        <dbReference type="SAM" id="Coils"/>
    </source>
</evidence>
<gene>
    <name evidence="14" type="ORF">R1flu_008809</name>
    <name evidence="13" type="ORF">R1flu_013181</name>
</gene>
<keyword evidence="6" id="KW-0969">Cilium</keyword>
<dbReference type="InterPro" id="IPR011990">
    <property type="entry name" value="TPR-like_helical_dom_sf"/>
</dbReference>
<evidence type="ECO:0000256" key="3">
    <source>
        <dbReference type="ARBA" id="ARBA00022574"/>
    </source>
</evidence>
<evidence type="ECO:0000256" key="1">
    <source>
        <dbReference type="ARBA" id="ARBA00004120"/>
    </source>
</evidence>
<comment type="caution">
    <text evidence="13">The sequence shown here is derived from an EMBL/GenBank/DDBJ whole genome shotgun (WGS) entry which is preliminary data.</text>
</comment>
<evidence type="ECO:0000256" key="8">
    <source>
        <dbReference type="ARBA" id="ARBA00023273"/>
    </source>
</evidence>
<evidence type="ECO:0000259" key="10">
    <source>
        <dbReference type="Pfam" id="PF15911"/>
    </source>
</evidence>
<dbReference type="Pfam" id="PF23145">
    <property type="entry name" value="Zf_2nd_IFT121"/>
    <property type="match status" value="1"/>
</dbReference>
<evidence type="ECO:0000256" key="5">
    <source>
        <dbReference type="ARBA" id="ARBA00022794"/>
    </source>
</evidence>
<dbReference type="EMBL" id="JBHFFA010000021">
    <property type="protein sequence ID" value="KAL2603244.1"/>
    <property type="molecule type" value="Genomic_DNA"/>
</dbReference>
<dbReference type="InterPro" id="IPR056168">
    <property type="entry name" value="TPR_IF140/IFT172/WDR19"/>
</dbReference>
<dbReference type="Pfam" id="PF15911">
    <property type="entry name" value="Beta-prop_WDR19_2nd"/>
    <property type="match status" value="1"/>
</dbReference>
<keyword evidence="4" id="KW-0677">Repeat</keyword>
<keyword evidence="5" id="KW-0970">Cilium biogenesis/degradation</keyword>
<dbReference type="Gene3D" id="1.25.40.470">
    <property type="match status" value="2"/>
</dbReference>
<dbReference type="GO" id="GO:0030030">
    <property type="term" value="P:cell projection organization"/>
    <property type="evidence" value="ECO:0007669"/>
    <property type="project" value="UniProtKB-KW"/>
</dbReference>
<feature type="domain" description="WDR19 WD40 repeat" evidence="10">
    <location>
        <begin position="15"/>
        <end position="210"/>
    </location>
</feature>
<proteinExistence type="predicted"/>
<name>A0ABD1XEX9_9MARC</name>
<keyword evidence="3" id="KW-0853">WD repeat</keyword>
<organism evidence="13 15">
    <name type="scientific">Riccia fluitans</name>
    <dbReference type="NCBI Taxonomy" id="41844"/>
    <lineage>
        <taxon>Eukaryota</taxon>
        <taxon>Viridiplantae</taxon>
        <taxon>Streptophyta</taxon>
        <taxon>Embryophyta</taxon>
        <taxon>Marchantiophyta</taxon>
        <taxon>Marchantiopsida</taxon>
        <taxon>Marchantiidae</taxon>
        <taxon>Marchantiales</taxon>
        <taxon>Ricciaceae</taxon>
        <taxon>Riccia</taxon>
    </lineage>
</organism>
<evidence type="ECO:0000256" key="7">
    <source>
        <dbReference type="ARBA" id="ARBA00023212"/>
    </source>
</evidence>
<keyword evidence="9" id="KW-0175">Coiled coil</keyword>
<protein>
    <recommendedName>
        <fullName evidence="16">WD repeat-containing protein 19</fullName>
    </recommendedName>
</protein>
<dbReference type="PANTHER" id="PTHR14920">
    <property type="entry name" value="OSMOTIC AVOIDANCE ABNORMAL PROTEIN 1/WD REPEAT MEMBRANE PROTEIN"/>
    <property type="match status" value="1"/>
</dbReference>
<dbReference type="InterPro" id="IPR019734">
    <property type="entry name" value="TPR_rpt"/>
</dbReference>
<evidence type="ECO:0000313" key="14">
    <source>
        <dbReference type="EMBL" id="KAL2603244.1"/>
    </source>
</evidence>
<dbReference type="SUPFAM" id="SSF50978">
    <property type="entry name" value="WD40 repeat-like"/>
    <property type="match status" value="1"/>
</dbReference>
<evidence type="ECO:0000256" key="6">
    <source>
        <dbReference type="ARBA" id="ARBA00023069"/>
    </source>
</evidence>
<sequence>MVAEGVEASTCRTKKNENYQVLLVEGSLELRKLSSPEYGPEKFPEKGPKADVTCVDITPDILIFGTARGNLHYYHLDETDALLSYEYCHCDGGIKRIWANPEGTRVLFEDDRKAVYLHNPFKDQAIPVPVQESSELESAMWDESNPSIFVLWRPGQIFVYLYAAVNIHSSEVTLLQSAVLPSDICPTGLNRGALTCQSDDGQETIILPTHTWATKTPHDQQQFKQRFEQMLSTLHLEEALADAVSLKSSQCWEMLVSKSLEHMNVEVAVKACQHSGNIKLLTSLRELEGLEDFLLLRGHILSLIGDFDAAEESFLKSSRPEAAVELRRDLEHWDQAIALAKEMQSPMEAEIAKKYALLLEKQGDYRQALSYYEEFLKTGNLDPQQRAFAQTGIARTSIRLGDIWKGKHLVTECGDSLVYRECAKILEGLNLHEDAAELYVLDGQLEKAIGMYLDMKNFSKALSLLKRVDSPKCYTNYARALEAERKLTEAAAAYVAAEDFESAVRLYLGPLRNPTAAFSIVRKARSMEGARLASRYCKNKGDYENAIEFLVLQKRTEEARELAQQQDKMDVYTERVADVASEEECSKLGKYYEAMGNYEKATAMFEKCGDVKHALKLYMSWGTPEAMEHAISMVGRQKDEGITGQLLDFLTSDLESSDKCSRNLFRLHMVIGNYEAATKAALLIAQKEQESGNYKIAHQQLLDLCRVLKKEKLHVPYELSKQLMLLHSYTLVKTLIRLGDHKSCARLLIRVAMHISNFPAHVVPILISTVIECHRSGLKRTAFEYATMLMRPEYRNQITSAYKRKIESIVRKPEKTEEEETLTPCPFCKLQIPETQLECPSCRNDLPFCIASGRHLTAEGLTCCPACKFPALLVEFTKLIEAGKTCPMCHEEVALDDIVEKPLTDI</sequence>
<evidence type="ECO:0000313" key="15">
    <source>
        <dbReference type="Proteomes" id="UP001605036"/>
    </source>
</evidence>
<evidence type="ECO:0000259" key="11">
    <source>
        <dbReference type="Pfam" id="PF23145"/>
    </source>
</evidence>
<dbReference type="InterPro" id="IPR036322">
    <property type="entry name" value="WD40_repeat_dom_sf"/>
</dbReference>
<dbReference type="InterPro" id="IPR040379">
    <property type="entry name" value="WDR19/dyf-2"/>
</dbReference>
<dbReference type="Pfam" id="PF13176">
    <property type="entry name" value="TPR_7"/>
    <property type="match status" value="1"/>
</dbReference>
<dbReference type="EMBL" id="JBHFFA010000022">
    <property type="protein sequence ID" value="KAL2603232.1"/>
    <property type="molecule type" value="Genomic_DNA"/>
</dbReference>
<dbReference type="PANTHER" id="PTHR14920:SF0">
    <property type="entry name" value="WD REPEAT DOMAIN 19"/>
    <property type="match status" value="1"/>
</dbReference>
<evidence type="ECO:0000313" key="13">
    <source>
        <dbReference type="EMBL" id="KAL2603232.1"/>
    </source>
</evidence>
<dbReference type="InterPro" id="IPR039468">
    <property type="entry name" value="WDR19_WD40_rpt"/>
</dbReference>
<dbReference type="InterPro" id="IPR056170">
    <property type="entry name" value="Znf_IFT121-like"/>
</dbReference>
<keyword evidence="2" id="KW-0963">Cytoplasm</keyword>
<dbReference type="AlphaFoldDB" id="A0ABD1XEX9"/>
<dbReference type="Proteomes" id="UP001605036">
    <property type="component" value="Unassembled WGS sequence"/>
</dbReference>
<dbReference type="SUPFAM" id="SSF48452">
    <property type="entry name" value="TPR-like"/>
    <property type="match status" value="1"/>
</dbReference>
<evidence type="ECO:0000256" key="4">
    <source>
        <dbReference type="ARBA" id="ARBA00022737"/>
    </source>
</evidence>
<feature type="domain" description="IFT121-like zinc finger" evidence="11">
    <location>
        <begin position="847"/>
        <end position="893"/>
    </location>
</feature>
<keyword evidence="8" id="KW-0966">Cell projection</keyword>
<keyword evidence="15" id="KW-1185">Reference proteome</keyword>